<keyword evidence="4" id="KW-1185">Reference proteome</keyword>
<evidence type="ECO:0000313" key="3">
    <source>
        <dbReference type="EMBL" id="MBC5767628.1"/>
    </source>
</evidence>
<feature type="compositionally biased region" description="Basic and acidic residues" evidence="1">
    <location>
        <begin position="215"/>
        <end position="225"/>
    </location>
</feature>
<evidence type="ECO:0000256" key="1">
    <source>
        <dbReference type="SAM" id="MobiDB-lite"/>
    </source>
</evidence>
<dbReference type="Proteomes" id="UP000596827">
    <property type="component" value="Unassembled WGS sequence"/>
</dbReference>
<dbReference type="RefSeq" id="WP_187084110.1">
    <property type="nucleotide sequence ID" value="NZ_JACORU010000011.1"/>
</dbReference>
<dbReference type="EMBL" id="JACORU010000011">
    <property type="protein sequence ID" value="MBC5767628.1"/>
    <property type="molecule type" value="Genomic_DNA"/>
</dbReference>
<sequence>MSKLEKLKAWILVLCTVAAAPAHAGGGFAGATEPTQLMNNVELVKVALDSAKSASTLVQKYMLQIQQYQAQLQNLKQLSNLPTGLPSDLTAAYNTLSSYRNAITTLEGSLGNQVQAIETRLTEARLSGMSWSQYVSTVSNDATRRQKRAVERLKYEEDLLKQVQSDYEFARQLQPTINTTEGVQQSMALLNSQMNRVVTQNAKLLEVLSQTVGDRAERDAAKAADDQQSAAQREAMRKRQEAIEQRQRSFGGFQ</sequence>
<comment type="caution">
    <text evidence="3">The sequence shown here is derived from an EMBL/GenBank/DDBJ whole genome shotgun (WGS) entry which is preliminary data.</text>
</comment>
<proteinExistence type="predicted"/>
<feature type="region of interest" description="Disordered" evidence="1">
    <location>
        <begin position="215"/>
        <end position="254"/>
    </location>
</feature>
<protein>
    <recommendedName>
        <fullName evidence="5">Conjugal transfer protein TrbJ</fullName>
    </recommendedName>
</protein>
<gene>
    <name evidence="3" type="ORF">H8R02_24395</name>
</gene>
<feature type="compositionally biased region" description="Basic and acidic residues" evidence="1">
    <location>
        <begin position="234"/>
        <end position="247"/>
    </location>
</feature>
<evidence type="ECO:0000313" key="4">
    <source>
        <dbReference type="Proteomes" id="UP000596827"/>
    </source>
</evidence>
<name>A0A923MC24_9BURK</name>
<organism evidence="3 4">
    <name type="scientific">Ramlibacter albus</name>
    <dbReference type="NCBI Taxonomy" id="2079448"/>
    <lineage>
        <taxon>Bacteria</taxon>
        <taxon>Pseudomonadati</taxon>
        <taxon>Pseudomonadota</taxon>
        <taxon>Betaproteobacteria</taxon>
        <taxon>Burkholderiales</taxon>
        <taxon>Comamonadaceae</taxon>
        <taxon>Ramlibacter</taxon>
    </lineage>
</organism>
<reference evidence="3" key="1">
    <citation type="submission" date="2020-08" db="EMBL/GenBank/DDBJ databases">
        <title>Ramlibacter sp. GTP1 16S ribosomal RNA gene genome sequencing and assembly.</title>
        <authorList>
            <person name="Kang M."/>
        </authorList>
    </citation>
    <scope>NUCLEOTIDE SEQUENCE</scope>
    <source>
        <strain evidence="3">GTP1</strain>
    </source>
</reference>
<feature type="signal peptide" evidence="2">
    <location>
        <begin position="1"/>
        <end position="24"/>
    </location>
</feature>
<evidence type="ECO:0000256" key="2">
    <source>
        <dbReference type="SAM" id="SignalP"/>
    </source>
</evidence>
<dbReference type="AlphaFoldDB" id="A0A923MC24"/>
<keyword evidence="2" id="KW-0732">Signal</keyword>
<feature type="chain" id="PRO_5037196232" description="Conjugal transfer protein TrbJ" evidence="2">
    <location>
        <begin position="25"/>
        <end position="254"/>
    </location>
</feature>
<accession>A0A923MC24</accession>
<evidence type="ECO:0008006" key="5">
    <source>
        <dbReference type="Google" id="ProtNLM"/>
    </source>
</evidence>